<sequence length="141" mass="15639">EGYLFLADGSGQPRPTIIYNNGFDSTQEESWFAIGAAAVRRGYNVLAFDGPGQGVALRKNNLVFRHDWENVITPVIDFALTRKEIAPDKISLFGYSLGGYLVARAAAFDHRPAAIILDDGILDFHAAFERMLPPFVLSWIH</sequence>
<dbReference type="Gene3D" id="3.40.50.1820">
    <property type="entry name" value="alpha/beta hydrolase"/>
    <property type="match status" value="1"/>
</dbReference>
<evidence type="ECO:0000313" key="4">
    <source>
        <dbReference type="Proteomes" id="UP001312893"/>
    </source>
</evidence>
<dbReference type="SUPFAM" id="SSF53474">
    <property type="entry name" value="alpha/beta-Hydrolases"/>
    <property type="match status" value="1"/>
</dbReference>
<gene>
    <name evidence="3" type="ORF">QFI96_000170</name>
</gene>
<evidence type="ECO:0000313" key="3">
    <source>
        <dbReference type="EMBL" id="MEL0550132.1"/>
    </source>
</evidence>
<reference evidence="3 4" key="1">
    <citation type="submission" date="2024-04" db="EMBL/GenBank/DDBJ databases">
        <title>Two novel Raoultella species associated with bleeding cankers of broadleaf hosts, Raoultella scottia sp. nov. and Raoultella lignicola sp. nov.</title>
        <authorList>
            <person name="Brady C.L."/>
        </authorList>
    </citation>
    <scope>NUCLEOTIDE SEQUENCE [LARGE SCALE GENOMIC DNA]</scope>
    <source>
        <strain evidence="3 4">TW_WC1a.1</strain>
    </source>
</reference>
<evidence type="ECO:0000259" key="2">
    <source>
        <dbReference type="Pfam" id="PF12697"/>
    </source>
</evidence>
<proteinExistence type="inferred from homology"/>
<feature type="domain" description="AB hydrolase-1" evidence="2">
    <location>
        <begin position="28"/>
        <end position="125"/>
    </location>
</feature>
<dbReference type="Proteomes" id="UP001312893">
    <property type="component" value="Unassembled WGS sequence"/>
</dbReference>
<feature type="non-terminal residue" evidence="3">
    <location>
        <position position="141"/>
    </location>
</feature>
<protein>
    <submittedName>
        <fullName evidence="3">Alpha/beta fold hydrolase</fullName>
    </submittedName>
</protein>
<dbReference type="InterPro" id="IPR000073">
    <property type="entry name" value="AB_hydrolase_1"/>
</dbReference>
<keyword evidence="3" id="KW-0378">Hydrolase</keyword>
<dbReference type="PANTHER" id="PTHR22946:SF12">
    <property type="entry name" value="CONIDIAL PIGMENT BIOSYNTHESIS PROTEIN AYG1 (AFU_ORTHOLOGUE AFUA_2G17550)"/>
    <property type="match status" value="1"/>
</dbReference>
<name>A0ABU9F1B2_9ENTR</name>
<dbReference type="EMBL" id="JARXNK020000036">
    <property type="protein sequence ID" value="MEL0550132.1"/>
    <property type="molecule type" value="Genomic_DNA"/>
</dbReference>
<accession>A0ABU9F1B2</accession>
<dbReference type="Pfam" id="PF12697">
    <property type="entry name" value="Abhydrolase_6"/>
    <property type="match status" value="1"/>
</dbReference>
<evidence type="ECO:0000256" key="1">
    <source>
        <dbReference type="ARBA" id="ARBA00038115"/>
    </source>
</evidence>
<dbReference type="InterPro" id="IPR050261">
    <property type="entry name" value="FrsA_esterase"/>
</dbReference>
<dbReference type="PANTHER" id="PTHR22946">
    <property type="entry name" value="DIENELACTONE HYDROLASE DOMAIN-CONTAINING PROTEIN-RELATED"/>
    <property type="match status" value="1"/>
</dbReference>
<dbReference type="RefSeq" id="WP_331850730.1">
    <property type="nucleotide sequence ID" value="NZ_JARXNK020000036.1"/>
</dbReference>
<dbReference type="GO" id="GO:0016787">
    <property type="term" value="F:hydrolase activity"/>
    <property type="evidence" value="ECO:0007669"/>
    <property type="project" value="UniProtKB-KW"/>
</dbReference>
<feature type="non-terminal residue" evidence="3">
    <location>
        <position position="1"/>
    </location>
</feature>
<organism evidence="3 4">
    <name type="scientific">Raoultella lignicola</name>
    <dbReference type="NCBI Taxonomy" id="3040939"/>
    <lineage>
        <taxon>Bacteria</taxon>
        <taxon>Pseudomonadati</taxon>
        <taxon>Pseudomonadota</taxon>
        <taxon>Gammaproteobacteria</taxon>
        <taxon>Enterobacterales</taxon>
        <taxon>Enterobacteriaceae</taxon>
        <taxon>Klebsiella/Raoultella group</taxon>
        <taxon>Raoultella</taxon>
    </lineage>
</organism>
<comment type="caution">
    <text evidence="3">The sequence shown here is derived from an EMBL/GenBank/DDBJ whole genome shotgun (WGS) entry which is preliminary data.</text>
</comment>
<dbReference type="InterPro" id="IPR029058">
    <property type="entry name" value="AB_hydrolase_fold"/>
</dbReference>
<keyword evidence="4" id="KW-1185">Reference proteome</keyword>
<comment type="similarity">
    <text evidence="1">Belongs to the AB hydrolase superfamily. FUS2 hydrolase family.</text>
</comment>